<sequence>MRILVVCGAGASSTFVAQRIRHAAQAAGRGFSAVAGTEQSLPIDLDAADVVLVGPHLQHALERIRREAEPRETRVVLLPPDIFTDLDGSRTLALVEAALAAGAPDVPAPSPLQTENAPTERNPA</sequence>
<dbReference type="GO" id="GO:0009401">
    <property type="term" value="P:phosphoenolpyruvate-dependent sugar phosphotransferase system"/>
    <property type="evidence" value="ECO:0007669"/>
    <property type="project" value="UniProtKB-KW"/>
</dbReference>
<keyword evidence="6" id="KW-0418">Kinase</keyword>
<dbReference type="OrthoDB" id="9808134at2"/>
<dbReference type="InterPro" id="IPR013012">
    <property type="entry name" value="PTS_EIIB_3"/>
</dbReference>
<dbReference type="PANTHER" id="PTHR34581:SF2">
    <property type="entry name" value="PTS SYSTEM N,N'-DIACETYLCHITOBIOSE-SPECIFIC EIIB COMPONENT"/>
    <property type="match status" value="1"/>
</dbReference>
<proteinExistence type="predicted"/>
<evidence type="ECO:0000256" key="1">
    <source>
        <dbReference type="ARBA" id="ARBA00022448"/>
    </source>
</evidence>
<evidence type="ECO:0000259" key="9">
    <source>
        <dbReference type="PROSITE" id="PS51100"/>
    </source>
</evidence>
<dbReference type="InterPro" id="IPR003501">
    <property type="entry name" value="PTS_EIIB_2/3"/>
</dbReference>
<evidence type="ECO:0000256" key="8">
    <source>
        <dbReference type="SAM" id="MobiDB-lite"/>
    </source>
</evidence>
<dbReference type="GO" id="GO:0008982">
    <property type="term" value="F:protein-N(PI)-phosphohistidine-sugar phosphotransferase activity"/>
    <property type="evidence" value="ECO:0007669"/>
    <property type="project" value="InterPro"/>
</dbReference>
<dbReference type="EMBL" id="CP018762">
    <property type="protein sequence ID" value="APZ35067.1"/>
    <property type="molecule type" value="Genomic_DNA"/>
</dbReference>
<dbReference type="PANTHER" id="PTHR34581">
    <property type="entry name" value="PTS SYSTEM N,N'-DIACETYLCHITOBIOSE-SPECIFIC EIIB COMPONENT"/>
    <property type="match status" value="1"/>
</dbReference>
<keyword evidence="4" id="KW-0808">Transferase</keyword>
<protein>
    <submittedName>
        <fullName evidence="10">PTS sugar transporter</fullName>
    </submittedName>
</protein>
<keyword evidence="3 10" id="KW-0762">Sugar transport</keyword>
<feature type="region of interest" description="Disordered" evidence="8">
    <location>
        <begin position="103"/>
        <end position="124"/>
    </location>
</feature>
<dbReference type="Proteomes" id="UP000187185">
    <property type="component" value="Chromosome"/>
</dbReference>
<keyword evidence="2" id="KW-0597">Phosphoprotein</keyword>
<evidence type="ECO:0000256" key="4">
    <source>
        <dbReference type="ARBA" id="ARBA00022679"/>
    </source>
</evidence>
<evidence type="ECO:0000256" key="6">
    <source>
        <dbReference type="ARBA" id="ARBA00022777"/>
    </source>
</evidence>
<dbReference type="RefSeq" id="WP_076691447.1">
    <property type="nucleotide sequence ID" value="NZ_CP018762.1"/>
</dbReference>
<keyword evidence="5" id="KW-0598">Phosphotransferase system</keyword>
<dbReference type="Pfam" id="PF02302">
    <property type="entry name" value="PTS_IIB"/>
    <property type="match status" value="1"/>
</dbReference>
<dbReference type="GO" id="GO:0016301">
    <property type="term" value="F:kinase activity"/>
    <property type="evidence" value="ECO:0007669"/>
    <property type="project" value="UniProtKB-KW"/>
</dbReference>
<feature type="domain" description="PTS EIIB type-3" evidence="9">
    <location>
        <begin position="1"/>
        <end position="105"/>
    </location>
</feature>
<evidence type="ECO:0000313" key="11">
    <source>
        <dbReference type="Proteomes" id="UP000187185"/>
    </source>
</evidence>
<dbReference type="InterPro" id="IPR036095">
    <property type="entry name" value="PTS_EIIB-like_sf"/>
</dbReference>
<accession>A0A1P8UAC2</accession>
<reference evidence="10 11" key="1">
    <citation type="submission" date="2016-12" db="EMBL/GenBank/DDBJ databases">
        <title>Complete genome sequence of Microbacterium aurum KACC 15219.</title>
        <authorList>
            <person name="Jung Y."/>
            <person name="Shin J.-H."/>
            <person name="Lee Y.-J."/>
            <person name="Yi H."/>
            <person name="Bahn Y.-S."/>
            <person name="Kim J.F."/>
            <person name="Lee D.-W."/>
        </authorList>
    </citation>
    <scope>NUCLEOTIDE SEQUENCE [LARGE SCALE GENOMIC DNA]</scope>
    <source>
        <strain evidence="10 11">KACC 15219</strain>
    </source>
</reference>
<dbReference type="InterPro" id="IPR051819">
    <property type="entry name" value="PTS_sugar-specific_EIIB"/>
</dbReference>
<evidence type="ECO:0000256" key="5">
    <source>
        <dbReference type="ARBA" id="ARBA00022683"/>
    </source>
</evidence>
<evidence type="ECO:0000256" key="7">
    <source>
        <dbReference type="PROSITE-ProRule" id="PRU00423"/>
    </source>
</evidence>
<organism evidence="10 11">
    <name type="scientific">Microbacterium aurum</name>
    <dbReference type="NCBI Taxonomy" id="36805"/>
    <lineage>
        <taxon>Bacteria</taxon>
        <taxon>Bacillati</taxon>
        <taxon>Actinomycetota</taxon>
        <taxon>Actinomycetes</taxon>
        <taxon>Micrococcales</taxon>
        <taxon>Microbacteriaceae</taxon>
        <taxon>Microbacterium</taxon>
    </lineage>
</organism>
<dbReference type="SUPFAM" id="SSF52794">
    <property type="entry name" value="PTS system IIB component-like"/>
    <property type="match status" value="1"/>
</dbReference>
<evidence type="ECO:0000256" key="3">
    <source>
        <dbReference type="ARBA" id="ARBA00022597"/>
    </source>
</evidence>
<dbReference type="STRING" id="36805.BOH66_13055"/>
<evidence type="ECO:0000313" key="10">
    <source>
        <dbReference type="EMBL" id="APZ35067.1"/>
    </source>
</evidence>
<feature type="compositionally biased region" description="Polar residues" evidence="8">
    <location>
        <begin position="111"/>
        <end position="124"/>
    </location>
</feature>
<evidence type="ECO:0000256" key="2">
    <source>
        <dbReference type="ARBA" id="ARBA00022553"/>
    </source>
</evidence>
<gene>
    <name evidence="10" type="ORF">BOH66_13055</name>
</gene>
<keyword evidence="1" id="KW-0813">Transport</keyword>
<dbReference type="PROSITE" id="PS51100">
    <property type="entry name" value="PTS_EIIB_TYPE_3"/>
    <property type="match status" value="1"/>
</dbReference>
<feature type="modified residue" description="Phosphocysteine; by EIIA" evidence="7">
    <location>
        <position position="7"/>
    </location>
</feature>
<dbReference type="AlphaFoldDB" id="A0A1P8UAC2"/>
<dbReference type="KEGG" id="maur:BOH66_13055"/>
<keyword evidence="11" id="KW-1185">Reference proteome</keyword>
<name>A0A1P8UAC2_9MICO</name>
<dbReference type="Gene3D" id="3.40.50.2300">
    <property type="match status" value="1"/>
</dbReference>